<accession>A0ABP7V0X5</accession>
<dbReference type="Proteomes" id="UP001500426">
    <property type="component" value="Unassembled WGS sequence"/>
</dbReference>
<evidence type="ECO:0000256" key="2">
    <source>
        <dbReference type="SAM" id="SignalP"/>
    </source>
</evidence>
<comment type="caution">
    <text evidence="3">The sequence shown here is derived from an EMBL/GenBank/DDBJ whole genome shotgun (WGS) entry which is preliminary data.</text>
</comment>
<feature type="chain" id="PRO_5046691101" description="DUF3575 domain-containing protein" evidence="2">
    <location>
        <begin position="19"/>
        <end position="168"/>
    </location>
</feature>
<dbReference type="RefSeq" id="WP_345095031.1">
    <property type="nucleotide sequence ID" value="NZ_BAABCS010000021.1"/>
</dbReference>
<protein>
    <recommendedName>
        <fullName evidence="5">DUF3575 domain-containing protein</fullName>
    </recommendedName>
</protein>
<reference evidence="4" key="1">
    <citation type="journal article" date="2019" name="Int. J. Syst. Evol. Microbiol.">
        <title>The Global Catalogue of Microorganisms (GCM) 10K type strain sequencing project: providing services to taxonomists for standard genome sequencing and annotation.</title>
        <authorList>
            <consortium name="The Broad Institute Genomics Platform"/>
            <consortium name="The Broad Institute Genome Sequencing Center for Infectious Disease"/>
            <person name="Wu L."/>
            <person name="Ma J."/>
        </authorList>
    </citation>
    <scope>NUCLEOTIDE SEQUENCE [LARGE SCALE GENOMIC DNA]</scope>
    <source>
        <strain evidence="4">JCM 17068</strain>
    </source>
</reference>
<feature type="transmembrane region" description="Helical" evidence="1">
    <location>
        <begin position="107"/>
        <end position="126"/>
    </location>
</feature>
<evidence type="ECO:0000313" key="4">
    <source>
        <dbReference type="Proteomes" id="UP001500426"/>
    </source>
</evidence>
<proteinExistence type="predicted"/>
<sequence>MKHIILLLLLTSSFFCFSQDVLTFKSTSRVFNSDNVKLTSTEVRDLFATNPEALKLYNVGMTKKTIGNILLYGGLSTVITKHLVNISDSNIVNNQYGYPTIKKTSNALYFIGAGAVLIAIPIKIGFSRKIKKAVLLMNEDLKTPKTSFNIESTSFISNSNGVGFSITF</sequence>
<evidence type="ECO:0000256" key="1">
    <source>
        <dbReference type="SAM" id="Phobius"/>
    </source>
</evidence>
<name>A0ABP7V0X5_9FLAO</name>
<evidence type="ECO:0000313" key="3">
    <source>
        <dbReference type="EMBL" id="GAA4056976.1"/>
    </source>
</evidence>
<evidence type="ECO:0008006" key="5">
    <source>
        <dbReference type="Google" id="ProtNLM"/>
    </source>
</evidence>
<keyword evidence="1" id="KW-1133">Transmembrane helix</keyword>
<keyword evidence="4" id="KW-1185">Reference proteome</keyword>
<feature type="signal peptide" evidence="2">
    <location>
        <begin position="1"/>
        <end position="18"/>
    </location>
</feature>
<gene>
    <name evidence="3" type="ORF">GCM10022388_24480</name>
</gene>
<keyword evidence="1" id="KW-0472">Membrane</keyword>
<organism evidence="3 4">
    <name type="scientific">Flavobacterium chungnamense</name>
    <dbReference type="NCBI Taxonomy" id="706182"/>
    <lineage>
        <taxon>Bacteria</taxon>
        <taxon>Pseudomonadati</taxon>
        <taxon>Bacteroidota</taxon>
        <taxon>Flavobacteriia</taxon>
        <taxon>Flavobacteriales</taxon>
        <taxon>Flavobacteriaceae</taxon>
        <taxon>Flavobacterium</taxon>
    </lineage>
</organism>
<keyword evidence="1" id="KW-0812">Transmembrane</keyword>
<keyword evidence="2" id="KW-0732">Signal</keyword>
<dbReference type="EMBL" id="BAABCS010000021">
    <property type="protein sequence ID" value="GAA4056976.1"/>
    <property type="molecule type" value="Genomic_DNA"/>
</dbReference>